<dbReference type="EMBL" id="CP049331">
    <property type="protein sequence ID" value="QIH43274.1"/>
    <property type="molecule type" value="Genomic_DNA"/>
</dbReference>
<keyword evidence="2" id="KW-0255">Endonuclease</keyword>
<dbReference type="SUPFAM" id="SSF52980">
    <property type="entry name" value="Restriction endonuclease-like"/>
    <property type="match status" value="1"/>
</dbReference>
<dbReference type="InterPro" id="IPR011335">
    <property type="entry name" value="Restrct_endonuc-II-like"/>
</dbReference>
<keyword evidence="2" id="KW-0378">Hydrolase</keyword>
<dbReference type="InterPro" id="IPR007569">
    <property type="entry name" value="DUF559"/>
</dbReference>
<dbReference type="InterPro" id="IPR047216">
    <property type="entry name" value="Endonuclease_DUF559_bact"/>
</dbReference>
<dbReference type="PANTHER" id="PTHR38590">
    <property type="entry name" value="BLL0828 PROTEIN"/>
    <property type="match status" value="1"/>
</dbReference>
<dbReference type="Proteomes" id="UP000503003">
    <property type="component" value="Chromosome 1"/>
</dbReference>
<name>A0A6G7CMG9_9VIBR</name>
<evidence type="ECO:0000313" key="3">
    <source>
        <dbReference type="Proteomes" id="UP000503003"/>
    </source>
</evidence>
<evidence type="ECO:0000313" key="2">
    <source>
        <dbReference type="EMBL" id="QIH43274.1"/>
    </source>
</evidence>
<gene>
    <name evidence="2" type="ORF">G5S32_13860</name>
</gene>
<dbReference type="AlphaFoldDB" id="A0A6G7CMG9"/>
<keyword evidence="3" id="KW-1185">Reference proteome</keyword>
<dbReference type="KEGG" id="vzi:G5S32_13860"/>
<evidence type="ECO:0000259" key="1">
    <source>
        <dbReference type="Pfam" id="PF04480"/>
    </source>
</evidence>
<keyword evidence="2" id="KW-0540">Nuclease</keyword>
<accession>A0A6G7CMG9</accession>
<reference evidence="2 3" key="1">
    <citation type="submission" date="2020-02" db="EMBL/GenBank/DDBJ databases">
        <title>A complete genome of a marine bacterium Vibrio sp. ZWAL4003 isolated from the mangrove sediment with the ability to degrade polysaccharides.</title>
        <authorList>
            <person name="Wu J."/>
            <person name="Qu W."/>
            <person name="Zeng R."/>
        </authorList>
    </citation>
    <scope>NUCLEOTIDE SEQUENCE [LARGE SCALE GENOMIC DNA]</scope>
    <source>
        <strain evidence="2 3">ZWAL4003</strain>
    </source>
</reference>
<dbReference type="Pfam" id="PF04480">
    <property type="entry name" value="DUF559"/>
    <property type="match status" value="1"/>
</dbReference>
<dbReference type="CDD" id="cd01038">
    <property type="entry name" value="Endonuclease_DUF559"/>
    <property type="match status" value="1"/>
</dbReference>
<protein>
    <submittedName>
        <fullName evidence="2">Endonuclease domain-containing protein</fullName>
    </submittedName>
</protein>
<dbReference type="GO" id="GO:0004519">
    <property type="term" value="F:endonuclease activity"/>
    <property type="evidence" value="ECO:0007669"/>
    <property type="project" value="UniProtKB-KW"/>
</dbReference>
<proteinExistence type="predicted"/>
<dbReference type="Gene3D" id="3.40.960.10">
    <property type="entry name" value="VSR Endonuclease"/>
    <property type="match status" value="1"/>
</dbReference>
<organism evidence="2 3">
    <name type="scientific">Vibrio ziniensis</name>
    <dbReference type="NCBI Taxonomy" id="2711221"/>
    <lineage>
        <taxon>Bacteria</taxon>
        <taxon>Pseudomonadati</taxon>
        <taxon>Pseudomonadota</taxon>
        <taxon>Gammaproteobacteria</taxon>
        <taxon>Vibrionales</taxon>
        <taxon>Vibrionaceae</taxon>
        <taxon>Vibrio</taxon>
    </lineage>
</organism>
<feature type="domain" description="DUF559" evidence="1">
    <location>
        <begin position="11"/>
        <end position="115"/>
    </location>
</feature>
<sequence>MNKIFNTSRHKKLRQILRNHMPEPELRLWARIRSNQLGVKFRRQHGIDGYIVDFYCPHKKVVIEIDGDSHYSSDAMVNDLARDQYLISLGLRVLRFTNQQVMTELESVVEVIVATIGKENPL</sequence>
<dbReference type="PANTHER" id="PTHR38590:SF1">
    <property type="entry name" value="BLL0828 PROTEIN"/>
    <property type="match status" value="1"/>
</dbReference>